<dbReference type="RefSeq" id="WP_219871330.1">
    <property type="nucleotide sequence ID" value="NZ_JAHZIJ010000002.1"/>
</dbReference>
<dbReference type="EMBL" id="JAHZIJ010000002">
    <property type="protein sequence ID" value="MBW7474081.1"/>
    <property type="molecule type" value="Genomic_DNA"/>
</dbReference>
<accession>A0ABS7D3N7</accession>
<comment type="caution">
    <text evidence="1">The sequence shown here is derived from an EMBL/GenBank/DDBJ whole genome shotgun (WGS) entry which is preliminary data.</text>
</comment>
<sequence length="202" mass="23252">MQNNFLHSPVRGQSFIWTASYADGTFLDEFDRASGIENNFNRIDRRKLIRFGLVGHGMNLYYEVFGGVFKAAGQMIEFFIKDKATQKQYFLTGQQLMYNDIIQYKHAEASFNPSGQAGDMNSQITQYNFGYKSNLKIDEINFNFKAILSLPYNKPAYFNLRLVSDNHIDGIFCIRLHGIEVVEFDAPIEANIASEINWRVTI</sequence>
<organism evidence="1 2">
    <name type="scientific">Paenibacillus oenotherae</name>
    <dbReference type="NCBI Taxonomy" id="1435645"/>
    <lineage>
        <taxon>Bacteria</taxon>
        <taxon>Bacillati</taxon>
        <taxon>Bacillota</taxon>
        <taxon>Bacilli</taxon>
        <taxon>Bacillales</taxon>
        <taxon>Paenibacillaceae</taxon>
        <taxon>Paenibacillus</taxon>
    </lineage>
</organism>
<reference evidence="1 2" key="1">
    <citation type="submission" date="2021-07" db="EMBL/GenBank/DDBJ databases">
        <title>Paenibacillus radiodurans sp. nov., isolated from the southeastern edge of Tengger Desert.</title>
        <authorList>
            <person name="Zhang G."/>
        </authorList>
    </citation>
    <scope>NUCLEOTIDE SEQUENCE [LARGE SCALE GENOMIC DNA]</scope>
    <source>
        <strain evidence="1 2">DT7-4</strain>
    </source>
</reference>
<evidence type="ECO:0000313" key="1">
    <source>
        <dbReference type="EMBL" id="MBW7474081.1"/>
    </source>
</evidence>
<keyword evidence="2" id="KW-1185">Reference proteome</keyword>
<proteinExistence type="predicted"/>
<name>A0ABS7D3N7_9BACL</name>
<protein>
    <submittedName>
        <fullName evidence="1">Uncharacterized protein</fullName>
    </submittedName>
</protein>
<evidence type="ECO:0000313" key="2">
    <source>
        <dbReference type="Proteomes" id="UP000812277"/>
    </source>
</evidence>
<dbReference type="Proteomes" id="UP000812277">
    <property type="component" value="Unassembled WGS sequence"/>
</dbReference>
<gene>
    <name evidence="1" type="ORF">K0T92_04950</name>
</gene>